<evidence type="ECO:0000313" key="6">
    <source>
        <dbReference type="Proteomes" id="UP001164746"/>
    </source>
</evidence>
<dbReference type="PANTHER" id="PTHR10117">
    <property type="entry name" value="TRANSIENT RECEPTOR POTENTIAL CHANNEL"/>
    <property type="match status" value="1"/>
</dbReference>
<evidence type="ECO:0000256" key="4">
    <source>
        <dbReference type="SAM" id="MobiDB-lite"/>
    </source>
</evidence>
<proteinExistence type="predicted"/>
<evidence type="ECO:0000256" key="1">
    <source>
        <dbReference type="ARBA" id="ARBA00022448"/>
    </source>
</evidence>
<reference evidence="5" key="1">
    <citation type="submission" date="2022-11" db="EMBL/GenBank/DDBJ databases">
        <title>Centuries of genome instability and evolution in soft-shell clam transmissible cancer (bioRxiv).</title>
        <authorList>
            <person name="Hart S.F.M."/>
            <person name="Yonemitsu M.A."/>
            <person name="Giersch R.M."/>
            <person name="Beal B.F."/>
            <person name="Arriagada G."/>
            <person name="Davis B.W."/>
            <person name="Ostrander E.A."/>
            <person name="Goff S.P."/>
            <person name="Metzger M.J."/>
        </authorList>
    </citation>
    <scope>NUCLEOTIDE SEQUENCE</scope>
    <source>
        <strain evidence="5">MELC-2E11</strain>
        <tissue evidence="5">Siphon/mantle</tissue>
    </source>
</reference>
<keyword evidence="2" id="KW-0406">Ion transport</keyword>
<accession>A0ABY7EMV1</accession>
<evidence type="ECO:0000256" key="3">
    <source>
        <dbReference type="ARBA" id="ARBA00023303"/>
    </source>
</evidence>
<keyword evidence="6" id="KW-1185">Reference proteome</keyword>
<keyword evidence="3" id="KW-0407">Ion channel</keyword>
<protein>
    <submittedName>
        <fullName evidence="5">TRPG-like protein</fullName>
    </submittedName>
</protein>
<gene>
    <name evidence="5" type="ORF">MAR_025488</name>
</gene>
<feature type="compositionally biased region" description="Acidic residues" evidence="4">
    <location>
        <begin position="196"/>
        <end position="212"/>
    </location>
</feature>
<feature type="non-terminal residue" evidence="5">
    <location>
        <position position="258"/>
    </location>
</feature>
<dbReference type="EMBL" id="CP111019">
    <property type="protein sequence ID" value="WAR11308.1"/>
    <property type="molecule type" value="Genomic_DNA"/>
</dbReference>
<sequence>PMNSVAQVARHLMHKSSSQSVGSQLSHLSAVDIYEANMTSVGDTPRKVGRHRAQHRNSLPGFLDGNKSYQKVMQRIIQRYIFDIQREAEVTEDDFEEIKQDISSFRYEMLNVMKSRDLRLQELNRALIDLKMSDPETRRQNWRRTASLRNWNRLNRSDDHMTATQEEAPEERQTHDVPDNGYCTGAPSDVISESGLSDDLDGPEVAPSEDDPDAAKDALDNEQFPEEEESEHRDISGKTPNGHPPKMCYHNGAYEEDE</sequence>
<dbReference type="PANTHER" id="PTHR10117:SF54">
    <property type="entry name" value="TRANSIENT RECEPTOR POTENTIAL-GAMMA PROTEIN"/>
    <property type="match status" value="1"/>
</dbReference>
<evidence type="ECO:0000256" key="2">
    <source>
        <dbReference type="ARBA" id="ARBA00023065"/>
    </source>
</evidence>
<dbReference type="Proteomes" id="UP001164746">
    <property type="component" value="Chromosome 8"/>
</dbReference>
<dbReference type="InterPro" id="IPR002153">
    <property type="entry name" value="TRPC_channel"/>
</dbReference>
<feature type="region of interest" description="Disordered" evidence="4">
    <location>
        <begin position="153"/>
        <end position="258"/>
    </location>
</feature>
<evidence type="ECO:0000313" key="5">
    <source>
        <dbReference type="EMBL" id="WAR11308.1"/>
    </source>
</evidence>
<keyword evidence="1" id="KW-0813">Transport</keyword>
<organism evidence="5 6">
    <name type="scientific">Mya arenaria</name>
    <name type="common">Soft-shell clam</name>
    <dbReference type="NCBI Taxonomy" id="6604"/>
    <lineage>
        <taxon>Eukaryota</taxon>
        <taxon>Metazoa</taxon>
        <taxon>Spiralia</taxon>
        <taxon>Lophotrochozoa</taxon>
        <taxon>Mollusca</taxon>
        <taxon>Bivalvia</taxon>
        <taxon>Autobranchia</taxon>
        <taxon>Heteroconchia</taxon>
        <taxon>Euheterodonta</taxon>
        <taxon>Imparidentia</taxon>
        <taxon>Neoheterodontei</taxon>
        <taxon>Myida</taxon>
        <taxon>Myoidea</taxon>
        <taxon>Myidae</taxon>
        <taxon>Mya</taxon>
    </lineage>
</organism>
<name>A0ABY7EMV1_MYAAR</name>